<evidence type="ECO:0000259" key="3">
    <source>
        <dbReference type="Pfam" id="PF07593"/>
    </source>
</evidence>
<dbReference type="InterPro" id="IPR013517">
    <property type="entry name" value="FG-GAP"/>
</dbReference>
<dbReference type="OrthoDB" id="1488578at2"/>
<sequence>MTRLALGLLPLLAGLPAFGGEVRFEDARAALPVEHVYSGGWEHFVGGGLATFDCNGDTLPDMFVAGGEAPARLFVNRTEGAGAPLSFALGQGIPELSGVTGAYPLDIDDDGLLDLAILRVGPNVLLRGQGDCRFEDATAAFGLEAGDRWTTAFSATWEPGASRPTLAFGNYVDRSDPEGPFEACDVNELHRPEGLGYGPPVLLEPGFCALSMLFSDWMRAGRQDLRVSNDRHYYVRGGAEQMWRMGEAPALLGAEDGWKKFSIWGMGIASRDLNGDGRPDLVLTSMADQLTLLSDGVSDYVQAPYEIGTFAQRPHLGDDGRPSTGWTAQFGDVDNDGRDDLFIAKGNVDQMPSNAINDPNNLLVQQPDGTFAERSVEAGVATTERSRGAALADFDGDGRLDLAVVNRRAPMELYRNVTEGAGNWLTVQPRQQGGNGFAVGAWLELRDAEGRITAREITVGGYHASGRALPEHFGLGAAEAVELRVIWPDGAMSDWVEVAANQAVEVCRDAERGLEVRLPGGPAPH</sequence>
<dbReference type="SUPFAM" id="SSF69318">
    <property type="entry name" value="Integrin alpha N-terminal domain"/>
    <property type="match status" value="1"/>
</dbReference>
<dbReference type="InterPro" id="IPR028994">
    <property type="entry name" value="Integrin_alpha_N"/>
</dbReference>
<feature type="signal peptide" evidence="2">
    <location>
        <begin position="1"/>
        <end position="19"/>
    </location>
</feature>
<feature type="domain" description="ASPIC/UnbV" evidence="3">
    <location>
        <begin position="438"/>
        <end position="504"/>
    </location>
</feature>
<dbReference type="Proteomes" id="UP000198426">
    <property type="component" value="Unassembled WGS sequence"/>
</dbReference>
<dbReference type="InterPro" id="IPR011519">
    <property type="entry name" value="UnbV_ASPIC"/>
</dbReference>
<dbReference type="PANTHER" id="PTHR16026:SF0">
    <property type="entry name" value="CARTILAGE ACIDIC PROTEIN 1"/>
    <property type="match status" value="1"/>
</dbReference>
<accession>A0A239FJR1</accession>
<proteinExistence type="predicted"/>
<dbReference type="InterPro" id="IPR027039">
    <property type="entry name" value="Crtac1"/>
</dbReference>
<evidence type="ECO:0000313" key="5">
    <source>
        <dbReference type="Proteomes" id="UP000198426"/>
    </source>
</evidence>
<dbReference type="Pfam" id="PF13517">
    <property type="entry name" value="FG-GAP_3"/>
    <property type="match status" value="2"/>
</dbReference>
<evidence type="ECO:0000256" key="1">
    <source>
        <dbReference type="ARBA" id="ARBA00022729"/>
    </source>
</evidence>
<gene>
    <name evidence="4" type="ORF">SAMN05421757_102673</name>
</gene>
<evidence type="ECO:0000313" key="4">
    <source>
        <dbReference type="EMBL" id="SNS56314.1"/>
    </source>
</evidence>
<evidence type="ECO:0000256" key="2">
    <source>
        <dbReference type="SAM" id="SignalP"/>
    </source>
</evidence>
<dbReference type="EMBL" id="FZOY01000002">
    <property type="protein sequence ID" value="SNS56314.1"/>
    <property type="molecule type" value="Genomic_DNA"/>
</dbReference>
<protein>
    <submittedName>
        <fullName evidence="4">Repeat domain-containing protein</fullName>
    </submittedName>
</protein>
<dbReference type="RefSeq" id="WP_089232382.1">
    <property type="nucleotide sequence ID" value="NZ_FZOY01000002.1"/>
</dbReference>
<keyword evidence="5" id="KW-1185">Reference proteome</keyword>
<dbReference type="AlphaFoldDB" id="A0A239FJR1"/>
<organism evidence="4 5">
    <name type="scientific">Tropicimonas sediminicola</name>
    <dbReference type="NCBI Taxonomy" id="1031541"/>
    <lineage>
        <taxon>Bacteria</taxon>
        <taxon>Pseudomonadati</taxon>
        <taxon>Pseudomonadota</taxon>
        <taxon>Alphaproteobacteria</taxon>
        <taxon>Rhodobacterales</taxon>
        <taxon>Roseobacteraceae</taxon>
        <taxon>Tropicimonas</taxon>
    </lineage>
</organism>
<reference evidence="4 5" key="1">
    <citation type="submission" date="2017-06" db="EMBL/GenBank/DDBJ databases">
        <authorList>
            <person name="Kim H.J."/>
            <person name="Triplett B.A."/>
        </authorList>
    </citation>
    <scope>NUCLEOTIDE SEQUENCE [LARGE SCALE GENOMIC DNA]</scope>
    <source>
        <strain evidence="4 5">DSM 29339</strain>
    </source>
</reference>
<keyword evidence="1 2" id="KW-0732">Signal</keyword>
<name>A0A239FJR1_9RHOB</name>
<dbReference type="PANTHER" id="PTHR16026">
    <property type="entry name" value="CARTILAGE ACIDIC PROTEIN 1"/>
    <property type="match status" value="1"/>
</dbReference>
<dbReference type="Gene3D" id="2.130.10.130">
    <property type="entry name" value="Integrin alpha, N-terminal"/>
    <property type="match status" value="1"/>
</dbReference>
<dbReference type="Pfam" id="PF07593">
    <property type="entry name" value="UnbV_ASPIC"/>
    <property type="match status" value="1"/>
</dbReference>
<feature type="chain" id="PRO_5011969363" evidence="2">
    <location>
        <begin position="20"/>
        <end position="525"/>
    </location>
</feature>